<evidence type="ECO:0000313" key="2">
    <source>
        <dbReference type="Proteomes" id="UP000186230"/>
    </source>
</evidence>
<gene>
    <name evidence="1" type="ORF">GRFL_3211</name>
</gene>
<accession>A0A1L7IA04</accession>
<dbReference type="RefSeq" id="WP_083645524.1">
    <property type="nucleotide sequence ID" value="NZ_AMRU01000004.1"/>
</dbReference>
<dbReference type="Pfam" id="PF06724">
    <property type="entry name" value="DUF1206"/>
    <property type="match status" value="2"/>
</dbReference>
<reference evidence="1 2" key="1">
    <citation type="submission" date="2016-07" db="EMBL/GenBank/DDBJ databases">
        <title>Multi-omics approach to identify versatile polysaccharide utilization systems of a marine flavobacterium Gramella flava.</title>
        <authorList>
            <person name="Tang K."/>
        </authorList>
    </citation>
    <scope>NUCLEOTIDE SEQUENCE [LARGE SCALE GENOMIC DNA]</scope>
    <source>
        <strain evidence="1 2">JLT2011</strain>
    </source>
</reference>
<dbReference type="InterPro" id="IPR009597">
    <property type="entry name" value="DUF1206"/>
</dbReference>
<keyword evidence="2" id="KW-1185">Reference proteome</keyword>
<dbReference type="AlphaFoldDB" id="A0A1L7IA04"/>
<evidence type="ECO:0000313" key="1">
    <source>
        <dbReference type="EMBL" id="APU69935.1"/>
    </source>
</evidence>
<proteinExistence type="predicted"/>
<name>A0A1L7IA04_9FLAO</name>
<sequence>MNSKIKKMARAGYVAKGVVYGVTGLLTFMAAFNMGGTKTGQKGVFKFLEDQPFGNAILILMAIGLVCYSGWRFYQSIKDPENIGSHDKGKIKRIGFFISGLIYLGYAVYAIITLINAGSSGGGKTFSFLSGNFGIFVFAVIGLSLVGVCIFQIKKATSGKFLQKFNYKSITEEKRRKVIKNTGYLGIISRAVIFGVMAFVFLRAAYRSNTNDIKTTADAFSFLQDSAYGAWLMGLVAAGLVLYGIFMFMTAKYRRFQT</sequence>
<dbReference type="Proteomes" id="UP000186230">
    <property type="component" value="Chromosome"/>
</dbReference>
<protein>
    <submittedName>
        <fullName evidence="1">Uncharacterized protein</fullName>
    </submittedName>
</protein>
<organism evidence="1 2">
    <name type="scientific">Christiangramia flava JLT2011</name>
    <dbReference type="NCBI Taxonomy" id="1229726"/>
    <lineage>
        <taxon>Bacteria</taxon>
        <taxon>Pseudomonadati</taxon>
        <taxon>Bacteroidota</taxon>
        <taxon>Flavobacteriia</taxon>
        <taxon>Flavobacteriales</taxon>
        <taxon>Flavobacteriaceae</taxon>
        <taxon>Christiangramia</taxon>
    </lineage>
</organism>
<dbReference type="STRING" id="1229726.GRFL_3211"/>
<dbReference type="OrthoDB" id="1490880at2"/>
<dbReference type="KEGG" id="gfl:GRFL_3211"/>
<dbReference type="EMBL" id="CP016359">
    <property type="protein sequence ID" value="APU69935.1"/>
    <property type="molecule type" value="Genomic_DNA"/>
</dbReference>